<proteinExistence type="predicted"/>
<dbReference type="Pfam" id="PF02518">
    <property type="entry name" value="HATPase_c"/>
    <property type="match status" value="1"/>
</dbReference>
<keyword evidence="8" id="KW-0812">Transmembrane</keyword>
<dbReference type="GO" id="GO:0016301">
    <property type="term" value="F:kinase activity"/>
    <property type="evidence" value="ECO:0007669"/>
    <property type="project" value="UniProtKB-KW"/>
</dbReference>
<dbReference type="InterPro" id="IPR036097">
    <property type="entry name" value="HisK_dim/P_sf"/>
</dbReference>
<name>A0ABS4KJ94_9FIRM</name>
<dbReference type="PRINTS" id="PR00344">
    <property type="entry name" value="BCTRLSENSOR"/>
</dbReference>
<evidence type="ECO:0000256" key="2">
    <source>
        <dbReference type="ARBA" id="ARBA00004370"/>
    </source>
</evidence>
<evidence type="ECO:0000313" key="11">
    <source>
        <dbReference type="Proteomes" id="UP001314903"/>
    </source>
</evidence>
<keyword evidence="8" id="KW-1133">Transmembrane helix</keyword>
<dbReference type="PANTHER" id="PTHR45453:SF1">
    <property type="entry name" value="PHOSPHATE REGULON SENSOR PROTEIN PHOR"/>
    <property type="match status" value="1"/>
</dbReference>
<organism evidence="10 11">
    <name type="scientific">Acetoanaerobium pronyense</name>
    <dbReference type="NCBI Taxonomy" id="1482736"/>
    <lineage>
        <taxon>Bacteria</taxon>
        <taxon>Bacillati</taxon>
        <taxon>Bacillota</taxon>
        <taxon>Clostridia</taxon>
        <taxon>Peptostreptococcales</taxon>
        <taxon>Filifactoraceae</taxon>
        <taxon>Acetoanaerobium</taxon>
    </lineage>
</organism>
<feature type="transmembrane region" description="Helical" evidence="8">
    <location>
        <begin position="156"/>
        <end position="173"/>
    </location>
</feature>
<feature type="domain" description="Histidine kinase" evidence="9">
    <location>
        <begin position="234"/>
        <end position="444"/>
    </location>
</feature>
<evidence type="ECO:0000256" key="6">
    <source>
        <dbReference type="ARBA" id="ARBA00022777"/>
    </source>
</evidence>
<sequence length="444" mass="51198">MTIKRKLIILGFSLVLISTLLSSIISGLYIDRYFTNYIKEEHLNNIENIKIFAQEILLENPNEVEIYSRELANYIKDPVLGIKIRNKSNEEIISVGPRGMQNHMMGMRHNRTIQDDSYEIYSNGNHLGYIIITTTSNLQDTQSITLFKNSLVRSTAISFFLVILFSFFIIGYMSEKMSKELIKTSRYARNIEEDNNEEIQMSSVIEIKGIQTSLFNLSKRLRMKESIRKEKADKLYHEIRTPLSILKANIEGAYDDIIELDKDRLLNLIKQTDIITSMVKNISSIMEYNEEAEKIEFNNFDIAKELESIIRGLETQFNQKGIKLSLISPKSLIINSNKDKLNQAIYNLLTNAYKFTEKNEEVEVELYVEEDKVVIEIKDTGIGINELEVTEIFKPYFRGKNVKNYKGEGLGLHIVKQNITNIGGEIEASKNKDKGSVFRIILKL</sequence>
<dbReference type="EC" id="2.7.13.3" evidence="3"/>
<evidence type="ECO:0000256" key="1">
    <source>
        <dbReference type="ARBA" id="ARBA00000085"/>
    </source>
</evidence>
<evidence type="ECO:0000256" key="5">
    <source>
        <dbReference type="ARBA" id="ARBA00022679"/>
    </source>
</evidence>
<feature type="transmembrane region" description="Helical" evidence="8">
    <location>
        <begin position="7"/>
        <end position="30"/>
    </location>
</feature>
<comment type="catalytic activity">
    <reaction evidence="1">
        <text>ATP + protein L-histidine = ADP + protein N-phospho-L-histidine.</text>
        <dbReference type="EC" id="2.7.13.3"/>
    </reaction>
</comment>
<keyword evidence="11" id="KW-1185">Reference proteome</keyword>
<keyword evidence="5" id="KW-0808">Transferase</keyword>
<accession>A0ABS4KJ94</accession>
<dbReference type="Proteomes" id="UP001314903">
    <property type="component" value="Unassembled WGS sequence"/>
</dbReference>
<comment type="subcellular location">
    <subcellularLocation>
        <location evidence="2">Membrane</location>
    </subcellularLocation>
</comment>
<dbReference type="PROSITE" id="PS50109">
    <property type="entry name" value="HIS_KIN"/>
    <property type="match status" value="1"/>
</dbReference>
<keyword evidence="6 10" id="KW-0418">Kinase</keyword>
<dbReference type="InterPro" id="IPR004358">
    <property type="entry name" value="Sig_transdc_His_kin-like_C"/>
</dbReference>
<dbReference type="InterPro" id="IPR003661">
    <property type="entry name" value="HisK_dim/P_dom"/>
</dbReference>
<reference evidence="10 11" key="1">
    <citation type="submission" date="2021-03" db="EMBL/GenBank/DDBJ databases">
        <title>Genomic Encyclopedia of Type Strains, Phase IV (KMG-IV): sequencing the most valuable type-strain genomes for metagenomic binning, comparative biology and taxonomic classification.</title>
        <authorList>
            <person name="Goeker M."/>
        </authorList>
    </citation>
    <scope>NUCLEOTIDE SEQUENCE [LARGE SCALE GENOMIC DNA]</scope>
    <source>
        <strain evidence="10 11">DSM 27512</strain>
    </source>
</reference>
<evidence type="ECO:0000256" key="3">
    <source>
        <dbReference type="ARBA" id="ARBA00012438"/>
    </source>
</evidence>
<evidence type="ECO:0000256" key="8">
    <source>
        <dbReference type="SAM" id="Phobius"/>
    </source>
</evidence>
<keyword evidence="4" id="KW-0597">Phosphoprotein</keyword>
<dbReference type="InterPro" id="IPR036890">
    <property type="entry name" value="HATPase_C_sf"/>
</dbReference>
<evidence type="ECO:0000256" key="7">
    <source>
        <dbReference type="ARBA" id="ARBA00023012"/>
    </source>
</evidence>
<dbReference type="Gene3D" id="3.30.565.10">
    <property type="entry name" value="Histidine kinase-like ATPase, C-terminal domain"/>
    <property type="match status" value="1"/>
</dbReference>
<keyword evidence="8" id="KW-0472">Membrane</keyword>
<gene>
    <name evidence="10" type="ORF">J2Z35_001631</name>
</gene>
<dbReference type="InterPro" id="IPR050351">
    <property type="entry name" value="BphY/WalK/GraS-like"/>
</dbReference>
<dbReference type="InterPro" id="IPR003594">
    <property type="entry name" value="HATPase_dom"/>
</dbReference>
<dbReference type="PANTHER" id="PTHR45453">
    <property type="entry name" value="PHOSPHATE REGULON SENSOR PROTEIN PHOR"/>
    <property type="match status" value="1"/>
</dbReference>
<dbReference type="SMART" id="SM00387">
    <property type="entry name" value="HATPase_c"/>
    <property type="match status" value="1"/>
</dbReference>
<dbReference type="SUPFAM" id="SSF47384">
    <property type="entry name" value="Homodimeric domain of signal transducing histidine kinase"/>
    <property type="match status" value="1"/>
</dbReference>
<dbReference type="SUPFAM" id="SSF55874">
    <property type="entry name" value="ATPase domain of HSP90 chaperone/DNA topoisomerase II/histidine kinase"/>
    <property type="match status" value="1"/>
</dbReference>
<evidence type="ECO:0000256" key="4">
    <source>
        <dbReference type="ARBA" id="ARBA00022553"/>
    </source>
</evidence>
<evidence type="ECO:0000259" key="9">
    <source>
        <dbReference type="PROSITE" id="PS50109"/>
    </source>
</evidence>
<dbReference type="CDD" id="cd00082">
    <property type="entry name" value="HisKA"/>
    <property type="match status" value="1"/>
</dbReference>
<comment type="caution">
    <text evidence="10">The sequence shown here is derived from an EMBL/GenBank/DDBJ whole genome shotgun (WGS) entry which is preliminary data.</text>
</comment>
<dbReference type="RefSeq" id="WP_209660892.1">
    <property type="nucleotide sequence ID" value="NZ_JAGGLI010000016.1"/>
</dbReference>
<dbReference type="InterPro" id="IPR005467">
    <property type="entry name" value="His_kinase_dom"/>
</dbReference>
<dbReference type="EMBL" id="JAGGLI010000016">
    <property type="protein sequence ID" value="MBP2027833.1"/>
    <property type="molecule type" value="Genomic_DNA"/>
</dbReference>
<protein>
    <recommendedName>
        <fullName evidence="3">histidine kinase</fullName>
        <ecNumber evidence="3">2.7.13.3</ecNumber>
    </recommendedName>
</protein>
<evidence type="ECO:0000313" key="10">
    <source>
        <dbReference type="EMBL" id="MBP2027833.1"/>
    </source>
</evidence>
<keyword evidence="7" id="KW-0902">Two-component regulatory system</keyword>